<dbReference type="Proteomes" id="UP000019118">
    <property type="component" value="Unassembled WGS sequence"/>
</dbReference>
<protein>
    <submittedName>
        <fullName evidence="1">Uncharacterized protein</fullName>
    </submittedName>
</protein>
<reference evidence="1" key="2">
    <citation type="submission" date="2024-08" db="UniProtKB">
        <authorList>
            <consortium name="EnsemblMetazoa"/>
        </authorList>
    </citation>
    <scope>IDENTIFICATION</scope>
</reference>
<keyword evidence="2" id="KW-1185">Reference proteome</keyword>
<dbReference type="AlphaFoldDB" id="A0AAR5PZF5"/>
<reference evidence="2" key="1">
    <citation type="journal article" date="2013" name="Genome Biol.">
        <title>Draft genome of the mountain pine beetle, Dendroctonus ponderosae Hopkins, a major forest pest.</title>
        <authorList>
            <person name="Keeling C.I."/>
            <person name="Yuen M.M."/>
            <person name="Liao N.Y."/>
            <person name="Docking T.R."/>
            <person name="Chan S.K."/>
            <person name="Taylor G.A."/>
            <person name="Palmquist D.L."/>
            <person name="Jackman S.D."/>
            <person name="Nguyen A."/>
            <person name="Li M."/>
            <person name="Henderson H."/>
            <person name="Janes J.K."/>
            <person name="Zhao Y."/>
            <person name="Pandoh P."/>
            <person name="Moore R."/>
            <person name="Sperling F.A."/>
            <person name="Huber D.P."/>
            <person name="Birol I."/>
            <person name="Jones S.J."/>
            <person name="Bohlmann J."/>
        </authorList>
    </citation>
    <scope>NUCLEOTIDE SEQUENCE</scope>
</reference>
<name>A0AAR5PZF5_DENPD</name>
<sequence length="223" mass="23563">MGCASSAPLVEQGKHLVEGVKDTANDTMAKGEKALHETTDTIKDGISSGIDSMKETVQSVFTTAEESVGSVAHKLGETLSLTTSKTAENLKNAQEITTDLSAAKGEMLSGTVDAAAEAVSEAETVVMSEAEQAREAFQSGTSPFFETVHSLGDEVDSTLANTAALALDKAEDLEVSMHHTLKQGGELLEDLETDAKDMLGESVKTMKAHVEELHEGPRPDKEE</sequence>
<proteinExistence type="predicted"/>
<evidence type="ECO:0000313" key="2">
    <source>
        <dbReference type="Proteomes" id="UP000019118"/>
    </source>
</evidence>
<accession>A0AAR5PZF5</accession>
<dbReference type="Gene3D" id="1.20.120.20">
    <property type="entry name" value="Apolipoprotein"/>
    <property type="match status" value="1"/>
</dbReference>
<organism evidence="1 2">
    <name type="scientific">Dendroctonus ponderosae</name>
    <name type="common">Mountain pine beetle</name>
    <dbReference type="NCBI Taxonomy" id="77166"/>
    <lineage>
        <taxon>Eukaryota</taxon>
        <taxon>Metazoa</taxon>
        <taxon>Ecdysozoa</taxon>
        <taxon>Arthropoda</taxon>
        <taxon>Hexapoda</taxon>
        <taxon>Insecta</taxon>
        <taxon>Pterygota</taxon>
        <taxon>Neoptera</taxon>
        <taxon>Endopterygota</taxon>
        <taxon>Coleoptera</taxon>
        <taxon>Polyphaga</taxon>
        <taxon>Cucujiformia</taxon>
        <taxon>Curculionidae</taxon>
        <taxon>Scolytinae</taxon>
        <taxon>Dendroctonus</taxon>
    </lineage>
</organism>
<evidence type="ECO:0000313" key="1">
    <source>
        <dbReference type="EnsemblMetazoa" id="XP_019766206.1"/>
    </source>
</evidence>
<dbReference type="EnsemblMetazoa" id="XM_019910647.1">
    <property type="protein sequence ID" value="XP_019766206.1"/>
    <property type="gene ID" value="LOC109541719"/>
</dbReference>